<evidence type="ECO:0000313" key="3">
    <source>
        <dbReference type="EMBL" id="GIQ85317.1"/>
    </source>
</evidence>
<keyword evidence="2" id="KW-0472">Membrane</keyword>
<feature type="region of interest" description="Disordered" evidence="1">
    <location>
        <begin position="217"/>
        <end position="243"/>
    </location>
</feature>
<feature type="region of interest" description="Disordered" evidence="1">
    <location>
        <begin position="493"/>
        <end position="522"/>
    </location>
</feature>
<keyword evidence="2" id="KW-1133">Transmembrane helix</keyword>
<feature type="region of interest" description="Disordered" evidence="1">
    <location>
        <begin position="90"/>
        <end position="124"/>
    </location>
</feature>
<accession>A0A9K3GJM6</accession>
<keyword evidence="4" id="KW-1185">Reference proteome</keyword>
<evidence type="ECO:0000313" key="4">
    <source>
        <dbReference type="Proteomes" id="UP000265618"/>
    </source>
</evidence>
<dbReference type="EMBL" id="BDIP01001879">
    <property type="protein sequence ID" value="GIQ85317.1"/>
    <property type="molecule type" value="Genomic_DNA"/>
</dbReference>
<dbReference type="AlphaFoldDB" id="A0A9K3GJM6"/>
<keyword evidence="2" id="KW-0812">Transmembrane</keyword>
<organism evidence="3 4">
    <name type="scientific">Kipferlia bialata</name>
    <dbReference type="NCBI Taxonomy" id="797122"/>
    <lineage>
        <taxon>Eukaryota</taxon>
        <taxon>Metamonada</taxon>
        <taxon>Carpediemonas-like organisms</taxon>
        <taxon>Kipferlia</taxon>
    </lineage>
</organism>
<gene>
    <name evidence="3" type="ORF">KIPB_006963</name>
</gene>
<protein>
    <submittedName>
        <fullName evidence="3">Uncharacterized protein</fullName>
    </submittedName>
</protein>
<evidence type="ECO:0000256" key="1">
    <source>
        <dbReference type="SAM" id="MobiDB-lite"/>
    </source>
</evidence>
<evidence type="ECO:0000256" key="2">
    <source>
        <dbReference type="SAM" id="Phobius"/>
    </source>
</evidence>
<feature type="compositionally biased region" description="Basic and acidic residues" evidence="1">
    <location>
        <begin position="502"/>
        <end position="511"/>
    </location>
</feature>
<reference evidence="3 4" key="1">
    <citation type="journal article" date="2018" name="PLoS ONE">
        <title>The draft genome of Kipferlia bialata reveals reductive genome evolution in fornicate parasites.</title>
        <authorList>
            <person name="Tanifuji G."/>
            <person name="Takabayashi S."/>
            <person name="Kume K."/>
            <person name="Takagi M."/>
            <person name="Nakayama T."/>
            <person name="Kamikawa R."/>
            <person name="Inagaki Y."/>
            <person name="Hashimoto T."/>
        </authorList>
    </citation>
    <scope>NUCLEOTIDE SEQUENCE [LARGE SCALE GENOMIC DNA]</scope>
    <source>
        <strain evidence="3">NY0173</strain>
    </source>
</reference>
<proteinExistence type="predicted"/>
<name>A0A9K3GJM6_9EUKA</name>
<dbReference type="Proteomes" id="UP000265618">
    <property type="component" value="Unassembled WGS sequence"/>
</dbReference>
<feature type="compositionally biased region" description="Basic and acidic residues" evidence="1">
    <location>
        <begin position="90"/>
        <end position="109"/>
    </location>
</feature>
<feature type="transmembrane region" description="Helical" evidence="2">
    <location>
        <begin position="443"/>
        <end position="464"/>
    </location>
</feature>
<sequence length="522" mass="56336">MPKEMPKVFADLGDQIAMAVKDYDTVAGRYSATTYNAKRHEIATHTSNTVGRLVSDVATSVSTSCASSSVTVLRAVVADMRAEAEAEAVLSRDRARDSHSTLARLKAETEASEEQGEAEAKPQESLWHDTLCFDRVGTSTRSALSSQTKALLTGLSCASTPGTDIDMTPLTMAQGIPCLIEDVQDMAEASGISLVVSVAEGVYNTLGEMSLLTHCTEGTEGGNTEGTEGDETETVPVSSTLPSPTDVLTSQVVEALSGPFLARMESDVSHIRRDSIKVVDSLVRDRVTLLVGACAKALLAPRAVLSQSPWTGLGLLRNALTQAKTLFDRQFRFDGDTPHAFTPQERLEPRYNEALSASLSLCSTVARVAIPACPALSLPPIERPLLGEESDRVLEDVRRHAEQEYAAAQERQMAQRRNQRVPFWVWALLAFGFRRDVGHVVTSPLLLLLLLLLGGVFAFMCVALQMKPGEVASYLFSLVSGKGKQMLMDALTSGFASPQPKPHTEREREGQAARLSRSASDL</sequence>
<comment type="caution">
    <text evidence="3">The sequence shown here is derived from an EMBL/GenBank/DDBJ whole genome shotgun (WGS) entry which is preliminary data.</text>
</comment>